<dbReference type="Proteomes" id="UP001221328">
    <property type="component" value="Unassembled WGS sequence"/>
</dbReference>
<sequence>MFDDLPPDLDRLHTLRVWHALWLARIDAKIEALRLRQAEAEHGRRRRPRPPEWIVELGIGTGRRPVQVHAGDCHMAGSRRRPVGRDEARRLLAAGLGACTHCRPDAQLDVADLSLERPRHRSTVARYRPIS</sequence>
<dbReference type="EMBL" id="JAQOSK010000017">
    <property type="protein sequence ID" value="MDC2959642.1"/>
    <property type="molecule type" value="Genomic_DNA"/>
</dbReference>
<keyword evidence="2" id="KW-1185">Reference proteome</keyword>
<reference evidence="1 2" key="1">
    <citation type="journal article" date="2015" name="Int. J. Syst. Evol. Microbiol.">
        <title>Streptomyces gilvifuscus sp. nov., an actinomycete that produces antibacterial compounds isolated from soil.</title>
        <authorList>
            <person name="Nguyen T.M."/>
            <person name="Kim J."/>
        </authorList>
    </citation>
    <scope>NUCLEOTIDE SEQUENCE [LARGE SCALE GENOMIC DNA]</scope>
    <source>
        <strain evidence="1 2">T113</strain>
    </source>
</reference>
<gene>
    <name evidence="1" type="ORF">PO587_34970</name>
</gene>
<name>A0ABT5G4T5_9ACTN</name>
<dbReference type="RefSeq" id="WP_200699554.1">
    <property type="nucleotide sequence ID" value="NZ_JAQOSK010000017.1"/>
</dbReference>
<accession>A0ABT5G4T5</accession>
<proteinExistence type="predicted"/>
<organism evidence="1 2">
    <name type="scientific">Streptomyces gilvifuscus</name>
    <dbReference type="NCBI Taxonomy" id="1550617"/>
    <lineage>
        <taxon>Bacteria</taxon>
        <taxon>Bacillati</taxon>
        <taxon>Actinomycetota</taxon>
        <taxon>Actinomycetes</taxon>
        <taxon>Kitasatosporales</taxon>
        <taxon>Streptomycetaceae</taxon>
        <taxon>Streptomyces</taxon>
    </lineage>
</organism>
<evidence type="ECO:0000313" key="2">
    <source>
        <dbReference type="Proteomes" id="UP001221328"/>
    </source>
</evidence>
<comment type="caution">
    <text evidence="1">The sequence shown here is derived from an EMBL/GenBank/DDBJ whole genome shotgun (WGS) entry which is preliminary data.</text>
</comment>
<dbReference type="InterPro" id="IPR046200">
    <property type="entry name" value="DUF6233"/>
</dbReference>
<dbReference type="Pfam" id="PF19746">
    <property type="entry name" value="DUF6233"/>
    <property type="match status" value="1"/>
</dbReference>
<evidence type="ECO:0000313" key="1">
    <source>
        <dbReference type="EMBL" id="MDC2959642.1"/>
    </source>
</evidence>
<protein>
    <submittedName>
        <fullName evidence="1">DUF6233 domain-containing protein</fullName>
    </submittedName>
</protein>